<dbReference type="EMBL" id="CP001050">
    <property type="protein sequence ID" value="ACF30096.1"/>
    <property type="molecule type" value="Genomic_DNA"/>
</dbReference>
<gene>
    <name evidence="1" type="ordered locus">NGK_1424</name>
</gene>
<dbReference type="Proteomes" id="UP000002564">
    <property type="component" value="Chromosome"/>
</dbReference>
<accession>B4RMR4</accession>
<protein>
    <submittedName>
        <fullName evidence="1">Uncharacterized protein</fullName>
    </submittedName>
</protein>
<dbReference type="AlphaFoldDB" id="B4RMR4"/>
<reference evidence="1 2" key="1">
    <citation type="journal article" date="2008" name="J. Bacteriol.">
        <title>Complete genome sequence of Neisseria gonorrhoeae NCCP11945.</title>
        <authorList>
            <person name="Chung G.T."/>
            <person name="Yoo J.S."/>
            <person name="Oh H.B."/>
            <person name="Lee Y.S."/>
            <person name="Cha S.H."/>
            <person name="Kim S.J."/>
            <person name="Yoo C.K."/>
        </authorList>
    </citation>
    <scope>NUCLEOTIDE SEQUENCE [LARGE SCALE GENOMIC DNA]</scope>
    <source>
        <strain evidence="1 2">NCCP11945</strain>
    </source>
</reference>
<name>B4RMR4_NEIG2</name>
<sequence length="41" mass="4189">MAGWLTPPYAGSAVFPVLSGQCPLKTSDGIFVPAPSGLLEI</sequence>
<evidence type="ECO:0000313" key="2">
    <source>
        <dbReference type="Proteomes" id="UP000002564"/>
    </source>
</evidence>
<organism evidence="1 2">
    <name type="scientific">Neisseria gonorrhoeae (strain NCCP11945)</name>
    <dbReference type="NCBI Taxonomy" id="521006"/>
    <lineage>
        <taxon>Bacteria</taxon>
        <taxon>Pseudomonadati</taxon>
        <taxon>Pseudomonadota</taxon>
        <taxon>Betaproteobacteria</taxon>
        <taxon>Neisseriales</taxon>
        <taxon>Neisseriaceae</taxon>
        <taxon>Neisseria</taxon>
    </lineage>
</organism>
<proteinExistence type="predicted"/>
<dbReference type="KEGG" id="ngk:NGK_1424"/>
<evidence type="ECO:0000313" key="1">
    <source>
        <dbReference type="EMBL" id="ACF30096.1"/>
    </source>
</evidence>
<dbReference type="HOGENOM" id="CLU_3273188_0_0_4"/>